<feature type="transmembrane region" description="Helical" evidence="1">
    <location>
        <begin position="415"/>
        <end position="434"/>
    </location>
</feature>
<accession>A0ABQ2N9D6</accession>
<keyword evidence="1" id="KW-0472">Membrane</keyword>
<feature type="transmembrane region" description="Helical" evidence="1">
    <location>
        <begin position="149"/>
        <end position="168"/>
    </location>
</feature>
<feature type="transmembrane region" description="Helical" evidence="1">
    <location>
        <begin position="244"/>
        <end position="268"/>
    </location>
</feature>
<dbReference type="EMBL" id="BMNI01000004">
    <property type="protein sequence ID" value="GGO89369.1"/>
    <property type="molecule type" value="Genomic_DNA"/>
</dbReference>
<keyword evidence="1" id="KW-1133">Transmembrane helix</keyword>
<comment type="caution">
    <text evidence="2">The sequence shown here is derived from an EMBL/GenBank/DDBJ whole genome shotgun (WGS) entry which is preliminary data.</text>
</comment>
<feature type="transmembrane region" description="Helical" evidence="1">
    <location>
        <begin position="280"/>
        <end position="305"/>
    </location>
</feature>
<feature type="transmembrane region" description="Helical" evidence="1">
    <location>
        <begin position="20"/>
        <end position="40"/>
    </location>
</feature>
<sequence length="435" mass="45824">MFIAMHGVGGAKDLPIPAAYAIAGACAALTVSFVVLALAWRKPHFGENATGHVDAAGAPGGPVVGPVLRVLGFAFFLYVAVAALFGKDTLINPVFGVFYVLLWVGIVPLSLAFGPVYRALSPVRTLNLLLAKVSGSDPDTGLRDYPERLGYWPAAFGLLAFVWMELVFPGNSELGNVRLWLAVYLGVMLIGGAVYGNTFFARADPFEVYSTLVGHLAPLRRVDGRVTWVSPFRHLASLEVHPGLVAVCAVLLGSTAFDSLGGSTLWLTHTQDLGVSRETIGLVGLLTLVLVVGLLFAGATMATGVHEGHAKRSLPPAFAHTIVPIIVGYVFAHYLSLLVESGQQTLIQLSDPLSNGSNLLGTSNRGVDYWLSSHPTVLATAKVLGVLTGHVVAVIAAHDAALRLLPKRDQLSGQLALLLLMVGFTAGGLLLLFGV</sequence>
<reference evidence="3" key="1">
    <citation type="journal article" date="2019" name="Int. J. Syst. Evol. Microbiol.">
        <title>The Global Catalogue of Microorganisms (GCM) 10K type strain sequencing project: providing services to taxonomists for standard genome sequencing and annotation.</title>
        <authorList>
            <consortium name="The Broad Institute Genomics Platform"/>
            <consortium name="The Broad Institute Genome Sequencing Center for Infectious Disease"/>
            <person name="Wu L."/>
            <person name="Ma J."/>
        </authorList>
    </citation>
    <scope>NUCLEOTIDE SEQUENCE [LARGE SCALE GENOMIC DNA]</scope>
    <source>
        <strain evidence="3">CGMCC 4.7371</strain>
    </source>
</reference>
<keyword evidence="3" id="KW-1185">Reference proteome</keyword>
<name>A0ABQ2N9D6_9ACTN</name>
<feature type="transmembrane region" description="Helical" evidence="1">
    <location>
        <begin position="67"/>
        <end position="85"/>
    </location>
</feature>
<organism evidence="2 3">
    <name type="scientific">Nocardioides phosphati</name>
    <dbReference type="NCBI Taxonomy" id="1867775"/>
    <lineage>
        <taxon>Bacteria</taxon>
        <taxon>Bacillati</taxon>
        <taxon>Actinomycetota</taxon>
        <taxon>Actinomycetes</taxon>
        <taxon>Propionibacteriales</taxon>
        <taxon>Nocardioidaceae</taxon>
        <taxon>Nocardioides</taxon>
    </lineage>
</organism>
<protein>
    <recommendedName>
        <fullName evidence="4">Fenitrothion hydrolase</fullName>
    </recommendedName>
</protein>
<evidence type="ECO:0000256" key="1">
    <source>
        <dbReference type="SAM" id="Phobius"/>
    </source>
</evidence>
<evidence type="ECO:0008006" key="4">
    <source>
        <dbReference type="Google" id="ProtNLM"/>
    </source>
</evidence>
<feature type="transmembrane region" description="Helical" evidence="1">
    <location>
        <begin position="317"/>
        <end position="339"/>
    </location>
</feature>
<proteinExistence type="predicted"/>
<dbReference type="Proteomes" id="UP000655410">
    <property type="component" value="Unassembled WGS sequence"/>
</dbReference>
<evidence type="ECO:0000313" key="3">
    <source>
        <dbReference type="Proteomes" id="UP000655410"/>
    </source>
</evidence>
<gene>
    <name evidence="2" type="ORF">GCM10011584_18580</name>
</gene>
<feature type="transmembrane region" description="Helical" evidence="1">
    <location>
        <begin position="97"/>
        <end position="120"/>
    </location>
</feature>
<feature type="transmembrane region" description="Helical" evidence="1">
    <location>
        <begin position="180"/>
        <end position="200"/>
    </location>
</feature>
<dbReference type="RefSeq" id="WP_188783752.1">
    <property type="nucleotide sequence ID" value="NZ_BMNI01000004.1"/>
</dbReference>
<keyword evidence="1" id="KW-0812">Transmembrane</keyword>
<evidence type="ECO:0000313" key="2">
    <source>
        <dbReference type="EMBL" id="GGO89369.1"/>
    </source>
</evidence>